<dbReference type="SMART" id="SM00240">
    <property type="entry name" value="FHA"/>
    <property type="match status" value="1"/>
</dbReference>
<evidence type="ECO:0000259" key="7">
    <source>
        <dbReference type="PROSITE" id="PS50006"/>
    </source>
</evidence>
<evidence type="ECO:0000313" key="10">
    <source>
        <dbReference type="Proteomes" id="UP000001542"/>
    </source>
</evidence>
<dbReference type="InterPro" id="IPR000253">
    <property type="entry name" value="FHA_dom"/>
</dbReference>
<dbReference type="GO" id="GO:0004842">
    <property type="term" value="F:ubiquitin-protein transferase activity"/>
    <property type="evidence" value="ECO:0000318"/>
    <property type="project" value="GO_Central"/>
</dbReference>
<evidence type="ECO:0000259" key="8">
    <source>
        <dbReference type="PROSITE" id="PS50089"/>
    </source>
</evidence>
<dbReference type="Gene3D" id="3.30.40.10">
    <property type="entry name" value="Zinc/RING finger domain, C3HC4 (zinc finger)"/>
    <property type="match status" value="1"/>
</dbReference>
<evidence type="ECO:0000256" key="2">
    <source>
        <dbReference type="ARBA" id="ARBA00017908"/>
    </source>
</evidence>
<keyword evidence="5" id="KW-0862">Zinc</keyword>
<comment type="similarity">
    <text evidence="1">Belongs to the CHFR family.</text>
</comment>
<dbReference type="VEuPathDB" id="TrichDB:TVAGG3_1009570"/>
<dbReference type="Gene3D" id="2.60.200.20">
    <property type="match status" value="1"/>
</dbReference>
<dbReference type="EMBL" id="DS113231">
    <property type="protein sequence ID" value="EAY17379.1"/>
    <property type="molecule type" value="Genomic_DNA"/>
</dbReference>
<dbReference type="SUPFAM" id="SSF49879">
    <property type="entry name" value="SMAD/FHA domain"/>
    <property type="match status" value="1"/>
</dbReference>
<reference evidence="9" key="2">
    <citation type="journal article" date="2007" name="Science">
        <title>Draft genome sequence of the sexually transmitted pathogen Trichomonas vaginalis.</title>
        <authorList>
            <person name="Carlton J.M."/>
            <person name="Hirt R.P."/>
            <person name="Silva J.C."/>
            <person name="Delcher A.L."/>
            <person name="Schatz M."/>
            <person name="Zhao Q."/>
            <person name="Wortman J.R."/>
            <person name="Bidwell S.L."/>
            <person name="Alsmark U.C.M."/>
            <person name="Besteiro S."/>
            <person name="Sicheritz-Ponten T."/>
            <person name="Noel C.J."/>
            <person name="Dacks J.B."/>
            <person name="Foster P.G."/>
            <person name="Simillion C."/>
            <person name="Van de Peer Y."/>
            <person name="Miranda-Saavedra D."/>
            <person name="Barton G.J."/>
            <person name="Westrop G.D."/>
            <person name="Mueller S."/>
            <person name="Dessi D."/>
            <person name="Fiori P.L."/>
            <person name="Ren Q."/>
            <person name="Paulsen I."/>
            <person name="Zhang H."/>
            <person name="Bastida-Corcuera F.D."/>
            <person name="Simoes-Barbosa A."/>
            <person name="Brown M.T."/>
            <person name="Hayes R.D."/>
            <person name="Mukherjee M."/>
            <person name="Okumura C.Y."/>
            <person name="Schneider R."/>
            <person name="Smith A.J."/>
            <person name="Vanacova S."/>
            <person name="Villalvazo M."/>
            <person name="Haas B.J."/>
            <person name="Pertea M."/>
            <person name="Feldblyum T.V."/>
            <person name="Utterback T.R."/>
            <person name="Shu C.L."/>
            <person name="Osoegawa K."/>
            <person name="de Jong P.J."/>
            <person name="Hrdy I."/>
            <person name="Horvathova L."/>
            <person name="Zubacova Z."/>
            <person name="Dolezal P."/>
            <person name="Malik S.B."/>
            <person name="Logsdon J.M. Jr."/>
            <person name="Henze K."/>
            <person name="Gupta A."/>
            <person name="Wang C.C."/>
            <person name="Dunne R.L."/>
            <person name="Upcroft J.A."/>
            <person name="Upcroft P."/>
            <person name="White O."/>
            <person name="Salzberg S.L."/>
            <person name="Tang P."/>
            <person name="Chiu C.-H."/>
            <person name="Lee Y.-S."/>
            <person name="Embley T.M."/>
            <person name="Coombs G.H."/>
            <person name="Mottram J.C."/>
            <person name="Tachezy J."/>
            <person name="Fraser-Liggett C.M."/>
            <person name="Johnson P.J."/>
        </authorList>
    </citation>
    <scope>NUCLEOTIDE SEQUENCE [LARGE SCALE GENOMIC DNA]</scope>
    <source>
        <strain evidence="9">G3</strain>
    </source>
</reference>
<organism evidence="9 10">
    <name type="scientific">Trichomonas vaginalis (strain ATCC PRA-98 / G3)</name>
    <dbReference type="NCBI Taxonomy" id="412133"/>
    <lineage>
        <taxon>Eukaryota</taxon>
        <taxon>Metamonada</taxon>
        <taxon>Parabasalia</taxon>
        <taxon>Trichomonadida</taxon>
        <taxon>Trichomonadidae</taxon>
        <taxon>Trichomonas</taxon>
    </lineage>
</organism>
<evidence type="ECO:0000256" key="5">
    <source>
        <dbReference type="ARBA" id="ARBA00022833"/>
    </source>
</evidence>
<dbReference type="SMART" id="SM00184">
    <property type="entry name" value="RING"/>
    <property type="match status" value="1"/>
</dbReference>
<accession>A2DQC2</accession>
<dbReference type="AlphaFoldDB" id="A2DQC2"/>
<dbReference type="RefSeq" id="XP_001330748.1">
    <property type="nucleotide sequence ID" value="XM_001330712.1"/>
</dbReference>
<dbReference type="OrthoDB" id="265776at2759"/>
<dbReference type="KEGG" id="tva:4775396"/>
<dbReference type="InterPro" id="IPR052256">
    <property type="entry name" value="E3_ubiquitin-ligase_CHFR"/>
</dbReference>
<dbReference type="PANTHER" id="PTHR16079">
    <property type="entry name" value="UBIQUITIN LIGASE PROTEIN CHFR"/>
    <property type="match status" value="1"/>
</dbReference>
<proteinExistence type="inferred from homology"/>
<gene>
    <name evidence="9" type="ORF">TVAG_319740</name>
</gene>
<dbReference type="SUPFAM" id="SSF57850">
    <property type="entry name" value="RING/U-box"/>
    <property type="match status" value="1"/>
</dbReference>
<evidence type="ECO:0000256" key="4">
    <source>
        <dbReference type="ARBA" id="ARBA00022771"/>
    </source>
</evidence>
<dbReference type="PROSITE" id="PS50006">
    <property type="entry name" value="FHA_DOMAIN"/>
    <property type="match status" value="1"/>
</dbReference>
<protein>
    <recommendedName>
        <fullName evidence="2">E3 ubiquitin-protein ligase CHFR</fullName>
    </recommendedName>
</protein>
<name>A2DQC2_TRIV3</name>
<evidence type="ECO:0000256" key="3">
    <source>
        <dbReference type="ARBA" id="ARBA00022723"/>
    </source>
</evidence>
<dbReference type="InterPro" id="IPR001841">
    <property type="entry name" value="Znf_RING"/>
</dbReference>
<dbReference type="InterPro" id="IPR008984">
    <property type="entry name" value="SMAD_FHA_dom_sf"/>
</dbReference>
<feature type="domain" description="FHA" evidence="7">
    <location>
        <begin position="28"/>
        <end position="82"/>
    </location>
</feature>
<dbReference type="PANTHER" id="PTHR16079:SF4">
    <property type="entry name" value="E3 UBIQUITIN-PROTEIN LIGASE CHFR"/>
    <property type="match status" value="1"/>
</dbReference>
<dbReference type="CDD" id="cd00060">
    <property type="entry name" value="FHA"/>
    <property type="match status" value="1"/>
</dbReference>
<evidence type="ECO:0000256" key="1">
    <source>
        <dbReference type="ARBA" id="ARBA00005797"/>
    </source>
</evidence>
<feature type="domain" description="RING-type" evidence="8">
    <location>
        <begin position="147"/>
        <end position="191"/>
    </location>
</feature>
<reference evidence="9" key="1">
    <citation type="submission" date="2006-10" db="EMBL/GenBank/DDBJ databases">
        <authorList>
            <person name="Amadeo P."/>
            <person name="Zhao Q."/>
            <person name="Wortman J."/>
            <person name="Fraser-Liggett C."/>
            <person name="Carlton J."/>
        </authorList>
    </citation>
    <scope>NUCLEOTIDE SEQUENCE</scope>
    <source>
        <strain evidence="9">G3</strain>
    </source>
</reference>
<dbReference type="InterPro" id="IPR017907">
    <property type="entry name" value="Znf_RING_CS"/>
</dbReference>
<dbReference type="VEuPathDB" id="TrichDB:TVAG_319740"/>
<dbReference type="PROSITE" id="PS50089">
    <property type="entry name" value="ZF_RING_2"/>
    <property type="match status" value="1"/>
</dbReference>
<dbReference type="Pfam" id="PF00498">
    <property type="entry name" value="FHA"/>
    <property type="match status" value="1"/>
</dbReference>
<dbReference type="GO" id="GO:0008270">
    <property type="term" value="F:zinc ion binding"/>
    <property type="evidence" value="ECO:0007669"/>
    <property type="project" value="UniProtKB-KW"/>
</dbReference>
<dbReference type="InParanoid" id="A2DQC2"/>
<evidence type="ECO:0000313" key="9">
    <source>
        <dbReference type="EMBL" id="EAY17379.1"/>
    </source>
</evidence>
<keyword evidence="10" id="KW-1185">Reference proteome</keyword>
<dbReference type="GO" id="GO:0006511">
    <property type="term" value="P:ubiquitin-dependent protein catabolic process"/>
    <property type="evidence" value="ECO:0000318"/>
    <property type="project" value="GO_Central"/>
</dbReference>
<dbReference type="PROSITE" id="PS00518">
    <property type="entry name" value="ZF_RING_1"/>
    <property type="match status" value="1"/>
</dbReference>
<evidence type="ECO:0000256" key="6">
    <source>
        <dbReference type="PROSITE-ProRule" id="PRU00175"/>
    </source>
</evidence>
<dbReference type="GO" id="GO:0005634">
    <property type="term" value="C:nucleus"/>
    <property type="evidence" value="ECO:0000318"/>
    <property type="project" value="GO_Central"/>
</dbReference>
<keyword evidence="4 6" id="KW-0863">Zinc-finger</keyword>
<dbReference type="Proteomes" id="UP000001542">
    <property type="component" value="Unassembled WGS sequence"/>
</dbReference>
<keyword evidence="3" id="KW-0479">Metal-binding</keyword>
<dbReference type="GO" id="GO:0044818">
    <property type="term" value="P:mitotic G2/M transition checkpoint"/>
    <property type="evidence" value="ECO:0000318"/>
    <property type="project" value="GO_Central"/>
</dbReference>
<sequence>MGIGLLLRLSPMENPNAPTIVVLDQEKVTIGRQAAVKMDTSRGKEVSKHHTTIYRRQHQKSEIWIIEDNNSLNGTFVNGKKIHRIILNYGDEIVFGGGSTFLLGDIVESTKLAECRYVFYLAPVPVKFCHNIDLNASLLASDLLETCAICYCPTVASETLPCGHKFCLACIHEWSRACYKGMRPCVCPMCRTPYSASDLTPEEAQKTSDEVKVYSMEPMLRDLGIKSCKEIKKVNIFKKWTPEHKAFFNKMYTCCKDSETRLPIFLHLTKATIFQAFNQEVPALINAINNMDSKPVDNDKNKLILQFLLLLFEKLLPKPEVKQPIFNSRKTNSRYKMLNY</sequence>
<dbReference type="InterPro" id="IPR013083">
    <property type="entry name" value="Znf_RING/FYVE/PHD"/>
</dbReference>